<reference evidence="1" key="1">
    <citation type="submission" date="2023-03" db="UniProtKB">
        <authorList>
            <consortium name="EnsemblPlants"/>
        </authorList>
    </citation>
    <scope>IDENTIFICATION</scope>
</reference>
<sequence length="69" mass="7166">GQCLHLGVGVHSKWACLAIASCLVEGFGHNDGLVHRAGSESGCRVDARMGLRGQCLHLGVGVHSKRACS</sequence>
<accession>A0A9I9E325</accession>
<dbReference type="EnsemblPlants" id="MELO3C027963.2.1">
    <property type="protein sequence ID" value="MELO3C027963.2.1"/>
    <property type="gene ID" value="MELO3C027963.2"/>
</dbReference>
<dbReference type="Gramene" id="MELO3C027963.2.1">
    <property type="protein sequence ID" value="MELO3C027963.2.1"/>
    <property type="gene ID" value="MELO3C027963.2"/>
</dbReference>
<dbReference type="AlphaFoldDB" id="A0A9I9E325"/>
<protein>
    <submittedName>
        <fullName evidence="1">Uncharacterized protein</fullName>
    </submittedName>
</protein>
<evidence type="ECO:0000313" key="1">
    <source>
        <dbReference type="EnsemblPlants" id="MELO3C027963.2.1"/>
    </source>
</evidence>
<organism evidence="1">
    <name type="scientific">Cucumis melo</name>
    <name type="common">Muskmelon</name>
    <dbReference type="NCBI Taxonomy" id="3656"/>
    <lineage>
        <taxon>Eukaryota</taxon>
        <taxon>Viridiplantae</taxon>
        <taxon>Streptophyta</taxon>
        <taxon>Embryophyta</taxon>
        <taxon>Tracheophyta</taxon>
        <taxon>Spermatophyta</taxon>
        <taxon>Magnoliopsida</taxon>
        <taxon>eudicotyledons</taxon>
        <taxon>Gunneridae</taxon>
        <taxon>Pentapetalae</taxon>
        <taxon>rosids</taxon>
        <taxon>fabids</taxon>
        <taxon>Cucurbitales</taxon>
        <taxon>Cucurbitaceae</taxon>
        <taxon>Benincaseae</taxon>
        <taxon>Cucumis</taxon>
    </lineage>
</organism>
<name>A0A9I9E325_CUCME</name>
<proteinExistence type="predicted"/>